<evidence type="ECO:0000313" key="1">
    <source>
        <dbReference type="EMBL" id="CAG6671411.1"/>
    </source>
</evidence>
<accession>A0A8D8SQQ5</accession>
<proteinExistence type="predicted"/>
<reference evidence="1" key="1">
    <citation type="submission" date="2021-05" db="EMBL/GenBank/DDBJ databases">
        <authorList>
            <person name="Alioto T."/>
            <person name="Alioto T."/>
            <person name="Gomez Garrido J."/>
        </authorList>
    </citation>
    <scope>NUCLEOTIDE SEQUENCE</scope>
</reference>
<dbReference type="EMBL" id="HBUF01226052">
    <property type="protein sequence ID" value="CAG6671412.1"/>
    <property type="molecule type" value="Transcribed_RNA"/>
</dbReference>
<sequence length="111" mass="12768">MPKYFCYFFPSLFFDPLRPYGGVFFSPGSVYLDQMEFYTKEKIVKREQVREPNELAVRRLFITFITTRTDGSLLRKTLETHLLGTTAFGTYLSSKDGSFCSRGTRLHLGAG</sequence>
<protein>
    <submittedName>
        <fullName evidence="1">Uncharacterized protein</fullName>
    </submittedName>
</protein>
<name>A0A8D8SQQ5_9HEMI</name>
<dbReference type="EMBL" id="HBUF01226051">
    <property type="protein sequence ID" value="CAG6671411.1"/>
    <property type="molecule type" value="Transcribed_RNA"/>
</dbReference>
<organism evidence="1">
    <name type="scientific">Cacopsylla melanoneura</name>
    <dbReference type="NCBI Taxonomy" id="428564"/>
    <lineage>
        <taxon>Eukaryota</taxon>
        <taxon>Metazoa</taxon>
        <taxon>Ecdysozoa</taxon>
        <taxon>Arthropoda</taxon>
        <taxon>Hexapoda</taxon>
        <taxon>Insecta</taxon>
        <taxon>Pterygota</taxon>
        <taxon>Neoptera</taxon>
        <taxon>Paraneoptera</taxon>
        <taxon>Hemiptera</taxon>
        <taxon>Sternorrhyncha</taxon>
        <taxon>Psylloidea</taxon>
        <taxon>Psyllidae</taxon>
        <taxon>Psyllinae</taxon>
        <taxon>Cacopsylla</taxon>
    </lineage>
</organism>
<dbReference type="AlphaFoldDB" id="A0A8D8SQQ5"/>